<evidence type="ECO:0000256" key="1">
    <source>
        <dbReference type="ARBA" id="ARBA00005953"/>
    </source>
</evidence>
<dbReference type="Gene3D" id="3.10.129.10">
    <property type="entry name" value="Hotdog Thioesterase"/>
    <property type="match status" value="1"/>
</dbReference>
<evidence type="ECO:0000313" key="4">
    <source>
        <dbReference type="Proteomes" id="UP000294155"/>
    </source>
</evidence>
<evidence type="ECO:0000256" key="2">
    <source>
        <dbReference type="ARBA" id="ARBA00022801"/>
    </source>
</evidence>
<organism evidence="3 4">
    <name type="scientific">Hymenobacter persicinus</name>
    <dbReference type="NCBI Taxonomy" id="2025506"/>
    <lineage>
        <taxon>Bacteria</taxon>
        <taxon>Pseudomonadati</taxon>
        <taxon>Bacteroidota</taxon>
        <taxon>Cytophagia</taxon>
        <taxon>Cytophagales</taxon>
        <taxon>Hymenobacteraceae</taxon>
        <taxon>Hymenobacter</taxon>
    </lineage>
</organism>
<accession>A0A4Q5LD46</accession>
<protein>
    <submittedName>
        <fullName evidence="3">Acyl-CoA thioesterase</fullName>
    </submittedName>
</protein>
<keyword evidence="4" id="KW-1185">Reference proteome</keyword>
<keyword evidence="2" id="KW-0378">Hydrolase</keyword>
<reference evidence="3 4" key="1">
    <citation type="submission" date="2019-02" db="EMBL/GenBank/DDBJ databases">
        <title>Bacterial novel species isolated from soil.</title>
        <authorList>
            <person name="Jung H.-Y."/>
        </authorList>
    </citation>
    <scope>NUCLEOTIDE SEQUENCE [LARGE SCALE GENOMIC DNA]</scope>
    <source>
        <strain evidence="3 4">1-3-3-3</strain>
    </source>
</reference>
<comment type="caution">
    <text evidence="3">The sequence shown here is derived from an EMBL/GenBank/DDBJ whole genome shotgun (WGS) entry which is preliminary data.</text>
</comment>
<dbReference type="EMBL" id="SEWE01000010">
    <property type="protein sequence ID" value="RYU81288.1"/>
    <property type="molecule type" value="Genomic_DNA"/>
</dbReference>
<dbReference type="SUPFAM" id="SSF54637">
    <property type="entry name" value="Thioesterase/thiol ester dehydrase-isomerase"/>
    <property type="match status" value="1"/>
</dbReference>
<comment type="similarity">
    <text evidence="1">Belongs to the 4-hydroxybenzoyl-CoA thioesterase family.</text>
</comment>
<dbReference type="Proteomes" id="UP000294155">
    <property type="component" value="Unassembled WGS sequence"/>
</dbReference>
<dbReference type="CDD" id="cd00586">
    <property type="entry name" value="4HBT"/>
    <property type="match status" value="1"/>
</dbReference>
<dbReference type="PANTHER" id="PTHR31793">
    <property type="entry name" value="4-HYDROXYBENZOYL-COA THIOESTERASE FAMILY MEMBER"/>
    <property type="match status" value="1"/>
</dbReference>
<gene>
    <name evidence="3" type="ORF">EWM57_06845</name>
</gene>
<dbReference type="GO" id="GO:0047617">
    <property type="term" value="F:fatty acyl-CoA hydrolase activity"/>
    <property type="evidence" value="ECO:0007669"/>
    <property type="project" value="TreeGrafter"/>
</dbReference>
<dbReference type="AlphaFoldDB" id="A0A4Q5LD46"/>
<dbReference type="Pfam" id="PF13279">
    <property type="entry name" value="4HBT_2"/>
    <property type="match status" value="1"/>
</dbReference>
<dbReference type="InterPro" id="IPR050563">
    <property type="entry name" value="4-hydroxybenzoyl-CoA_TE"/>
</dbReference>
<dbReference type="PANTHER" id="PTHR31793:SF27">
    <property type="entry name" value="NOVEL THIOESTERASE SUPERFAMILY DOMAIN AND SAPOSIN A-TYPE DOMAIN CONTAINING PROTEIN (0610012H03RIK)"/>
    <property type="match status" value="1"/>
</dbReference>
<dbReference type="RefSeq" id="WP_129920394.1">
    <property type="nucleotide sequence ID" value="NZ_SEWE01000010.1"/>
</dbReference>
<evidence type="ECO:0000313" key="3">
    <source>
        <dbReference type="EMBL" id="RYU81288.1"/>
    </source>
</evidence>
<sequence length="141" mass="16461">MEPAAPDSFRFSHLVRVVEADIDELHHANNVQYVRWVQDIASAHWRACYPPTAAPSPYMWVVMEHRIRYLRPALLHDELRCTTWVGTVRGAQSQRFTRIERTSDGALLCEAETQWAFLDPQTLRPRRVPEDVIQRLREAVL</sequence>
<name>A0A4Q5LD46_9BACT</name>
<proteinExistence type="inferred from homology"/>
<dbReference type="InterPro" id="IPR029069">
    <property type="entry name" value="HotDog_dom_sf"/>
</dbReference>
<dbReference type="OrthoDB" id="9801517at2"/>